<organism evidence="2 3">
    <name type="scientific">Novipirellula artificiosorum</name>
    <dbReference type="NCBI Taxonomy" id="2528016"/>
    <lineage>
        <taxon>Bacteria</taxon>
        <taxon>Pseudomonadati</taxon>
        <taxon>Planctomycetota</taxon>
        <taxon>Planctomycetia</taxon>
        <taxon>Pirellulales</taxon>
        <taxon>Pirellulaceae</taxon>
        <taxon>Novipirellula</taxon>
    </lineage>
</organism>
<keyword evidence="3" id="KW-1185">Reference proteome</keyword>
<dbReference type="Gene3D" id="2.160.10.10">
    <property type="entry name" value="Hexapeptide repeat proteins"/>
    <property type="match status" value="1"/>
</dbReference>
<dbReference type="PANTHER" id="PTHR43300:SF11">
    <property type="entry name" value="ACETYLTRANSFERASE RV3034C-RELATED"/>
    <property type="match status" value="1"/>
</dbReference>
<dbReference type="InterPro" id="IPR050179">
    <property type="entry name" value="Trans_hexapeptide_repeat"/>
</dbReference>
<keyword evidence="2" id="KW-0012">Acyltransferase</keyword>
<evidence type="ECO:0000313" key="2">
    <source>
        <dbReference type="EMBL" id="TWU39761.1"/>
    </source>
</evidence>
<dbReference type="AlphaFoldDB" id="A0A5C6DWH6"/>
<gene>
    <name evidence="2" type="primary">vatD</name>
    <name evidence="2" type="ORF">Poly41_26170</name>
</gene>
<keyword evidence="2" id="KW-0808">Transferase</keyword>
<reference evidence="2 3" key="1">
    <citation type="submission" date="2019-02" db="EMBL/GenBank/DDBJ databases">
        <title>Deep-cultivation of Planctomycetes and their phenomic and genomic characterization uncovers novel biology.</title>
        <authorList>
            <person name="Wiegand S."/>
            <person name="Jogler M."/>
            <person name="Boedeker C."/>
            <person name="Pinto D."/>
            <person name="Vollmers J."/>
            <person name="Rivas-Marin E."/>
            <person name="Kohn T."/>
            <person name="Peeters S.H."/>
            <person name="Heuer A."/>
            <person name="Rast P."/>
            <person name="Oberbeckmann S."/>
            <person name="Bunk B."/>
            <person name="Jeske O."/>
            <person name="Meyerdierks A."/>
            <person name="Storesund J.E."/>
            <person name="Kallscheuer N."/>
            <person name="Luecker S."/>
            <person name="Lage O.M."/>
            <person name="Pohl T."/>
            <person name="Merkel B.J."/>
            <person name="Hornburger P."/>
            <person name="Mueller R.-W."/>
            <person name="Bruemmer F."/>
            <person name="Labrenz M."/>
            <person name="Spormann A.M."/>
            <person name="Op Den Camp H."/>
            <person name="Overmann J."/>
            <person name="Amann R."/>
            <person name="Jetten M.S.M."/>
            <person name="Mascher T."/>
            <person name="Medema M.H."/>
            <person name="Devos D.P."/>
            <person name="Kaster A.-K."/>
            <person name="Ovreas L."/>
            <person name="Rohde M."/>
            <person name="Galperin M.Y."/>
            <person name="Jogler C."/>
        </authorList>
    </citation>
    <scope>NUCLEOTIDE SEQUENCE [LARGE SCALE GENOMIC DNA]</scope>
    <source>
        <strain evidence="2 3">Poly41</strain>
    </source>
</reference>
<comment type="similarity">
    <text evidence="1">Belongs to the transferase hexapeptide repeat family.</text>
</comment>
<name>A0A5C6DWH6_9BACT</name>
<accession>A0A5C6DWH6</accession>
<dbReference type="GO" id="GO:0016746">
    <property type="term" value="F:acyltransferase activity"/>
    <property type="evidence" value="ECO:0007669"/>
    <property type="project" value="UniProtKB-KW"/>
</dbReference>
<protein>
    <submittedName>
        <fullName evidence="2">Streptogramin A acetyltransferase</fullName>
        <ecNumber evidence="2">2.3.1.-</ecNumber>
    </submittedName>
</protein>
<sequence length="230" mass="25172">MPSCNSLRIPLLMSQPDSRLRCVTKTVVNFLSWILVSPAVLVCYLETLRGDGYERMFHSCGQCFALLPGFLGMCLRRAFYCGTLRSCSWECQIEFGSIISHREATVESEVFIGNYALLGRVHLKQGCLIGSRSSILSSGAHHVLNGNGHWTTPDSLDLKVTVIGAYAWVGEGTVVMFDVGEGALVSAGAVTSARVLDHVMVAGNPARFVRRLFESREIRDASDEKATHGE</sequence>
<proteinExistence type="inferred from homology"/>
<dbReference type="InterPro" id="IPR011004">
    <property type="entry name" value="Trimer_LpxA-like_sf"/>
</dbReference>
<dbReference type="EC" id="2.3.1.-" evidence="2"/>
<dbReference type="Proteomes" id="UP000319143">
    <property type="component" value="Unassembled WGS sequence"/>
</dbReference>
<comment type="caution">
    <text evidence="2">The sequence shown here is derived from an EMBL/GenBank/DDBJ whole genome shotgun (WGS) entry which is preliminary data.</text>
</comment>
<evidence type="ECO:0000256" key="1">
    <source>
        <dbReference type="ARBA" id="ARBA00007274"/>
    </source>
</evidence>
<dbReference type="SUPFAM" id="SSF51161">
    <property type="entry name" value="Trimeric LpxA-like enzymes"/>
    <property type="match status" value="1"/>
</dbReference>
<dbReference type="PANTHER" id="PTHR43300">
    <property type="entry name" value="ACETYLTRANSFERASE"/>
    <property type="match status" value="1"/>
</dbReference>
<dbReference type="EMBL" id="SJPV01000003">
    <property type="protein sequence ID" value="TWU39761.1"/>
    <property type="molecule type" value="Genomic_DNA"/>
</dbReference>
<evidence type="ECO:0000313" key="3">
    <source>
        <dbReference type="Proteomes" id="UP000319143"/>
    </source>
</evidence>